<dbReference type="SUPFAM" id="SSF56349">
    <property type="entry name" value="DNA breaking-rejoining enzymes"/>
    <property type="match status" value="1"/>
</dbReference>
<accession>A0A414HRA4</accession>
<dbReference type="Proteomes" id="UP000284785">
    <property type="component" value="Unassembled WGS sequence"/>
</dbReference>
<evidence type="ECO:0008006" key="4">
    <source>
        <dbReference type="Google" id="ProtNLM"/>
    </source>
</evidence>
<name>A0A414HRA4_BACT4</name>
<dbReference type="EMBL" id="QSJP01000004">
    <property type="protein sequence ID" value="RHD89790.1"/>
    <property type="molecule type" value="Genomic_DNA"/>
</dbReference>
<organism evidence="2 3">
    <name type="scientific">Bacteroides thetaiotaomicron</name>
    <dbReference type="NCBI Taxonomy" id="818"/>
    <lineage>
        <taxon>Bacteria</taxon>
        <taxon>Pseudomonadati</taxon>
        <taxon>Bacteroidota</taxon>
        <taxon>Bacteroidia</taxon>
        <taxon>Bacteroidales</taxon>
        <taxon>Bacteroidaceae</taxon>
        <taxon>Bacteroides</taxon>
    </lineage>
</organism>
<proteinExistence type="predicted"/>
<evidence type="ECO:0000256" key="1">
    <source>
        <dbReference type="ARBA" id="ARBA00023172"/>
    </source>
</evidence>
<gene>
    <name evidence="2" type="ORF">DW780_06930</name>
</gene>
<sequence length="197" mass="22774">MYIDYLSKSRTNGMKTGREYLTAEELATVERQELQSSRLEKVRDLYLFSCYTGLTYRDIKNLQDYHVIRAKDGTRWLSIFRPTEKHSCQIPLLENACRIIDKYRDGNTENLLPVPSIQKVNAYLKEIVSQCGLDRKLSFQSARSTFAVTIGMANEVPPVIISKLFGFRDYTTRCTRVSDKQVSREILELSKKLATNK</sequence>
<evidence type="ECO:0000313" key="3">
    <source>
        <dbReference type="Proteomes" id="UP000284785"/>
    </source>
</evidence>
<keyword evidence="1" id="KW-0233">DNA recombination</keyword>
<reference evidence="2 3" key="1">
    <citation type="submission" date="2018-08" db="EMBL/GenBank/DDBJ databases">
        <title>A genome reference for cultivated species of the human gut microbiota.</title>
        <authorList>
            <person name="Zou Y."/>
            <person name="Xue W."/>
            <person name="Luo G."/>
        </authorList>
    </citation>
    <scope>NUCLEOTIDE SEQUENCE [LARGE SCALE GENOMIC DNA]</scope>
    <source>
        <strain evidence="2 3">AM30-26</strain>
    </source>
</reference>
<dbReference type="GO" id="GO:0003677">
    <property type="term" value="F:DNA binding"/>
    <property type="evidence" value="ECO:0007669"/>
    <property type="project" value="InterPro"/>
</dbReference>
<dbReference type="Gene3D" id="1.10.443.10">
    <property type="entry name" value="Intergrase catalytic core"/>
    <property type="match status" value="1"/>
</dbReference>
<dbReference type="RefSeq" id="WP_118214417.1">
    <property type="nucleotide sequence ID" value="NZ_JANUON010000005.1"/>
</dbReference>
<protein>
    <recommendedName>
        <fullName evidence="4">Tyr recombinase domain-containing protein</fullName>
    </recommendedName>
</protein>
<dbReference type="GO" id="GO:0015074">
    <property type="term" value="P:DNA integration"/>
    <property type="evidence" value="ECO:0007669"/>
    <property type="project" value="InterPro"/>
</dbReference>
<dbReference type="GO" id="GO:0006310">
    <property type="term" value="P:DNA recombination"/>
    <property type="evidence" value="ECO:0007669"/>
    <property type="project" value="UniProtKB-KW"/>
</dbReference>
<dbReference type="InterPro" id="IPR011010">
    <property type="entry name" value="DNA_brk_join_enz"/>
</dbReference>
<dbReference type="CDD" id="cd01185">
    <property type="entry name" value="INTN1_C_like"/>
    <property type="match status" value="1"/>
</dbReference>
<comment type="caution">
    <text evidence="2">The sequence shown here is derived from an EMBL/GenBank/DDBJ whole genome shotgun (WGS) entry which is preliminary data.</text>
</comment>
<dbReference type="AlphaFoldDB" id="A0A414HRA4"/>
<dbReference type="InterPro" id="IPR013762">
    <property type="entry name" value="Integrase-like_cat_sf"/>
</dbReference>
<evidence type="ECO:0000313" key="2">
    <source>
        <dbReference type="EMBL" id="RHD89790.1"/>
    </source>
</evidence>